<gene>
    <name evidence="2" type="ORF">O181_058620</name>
</gene>
<organism evidence="2 3">
    <name type="scientific">Austropuccinia psidii MF-1</name>
    <dbReference type="NCBI Taxonomy" id="1389203"/>
    <lineage>
        <taxon>Eukaryota</taxon>
        <taxon>Fungi</taxon>
        <taxon>Dikarya</taxon>
        <taxon>Basidiomycota</taxon>
        <taxon>Pucciniomycotina</taxon>
        <taxon>Pucciniomycetes</taxon>
        <taxon>Pucciniales</taxon>
        <taxon>Sphaerophragmiaceae</taxon>
        <taxon>Austropuccinia</taxon>
    </lineage>
</organism>
<reference evidence="2" key="1">
    <citation type="submission" date="2021-03" db="EMBL/GenBank/DDBJ databases">
        <title>Draft genome sequence of rust myrtle Austropuccinia psidii MF-1, a brazilian biotype.</title>
        <authorList>
            <person name="Quecine M.C."/>
            <person name="Pachon D.M.R."/>
            <person name="Bonatelli M.L."/>
            <person name="Correr F.H."/>
            <person name="Franceschini L.M."/>
            <person name="Leite T.F."/>
            <person name="Margarido G.R.A."/>
            <person name="Almeida C.A."/>
            <person name="Ferrarezi J.A."/>
            <person name="Labate C.A."/>
        </authorList>
    </citation>
    <scope>NUCLEOTIDE SEQUENCE</scope>
    <source>
        <strain evidence="2">MF-1</strain>
    </source>
</reference>
<evidence type="ECO:0000313" key="2">
    <source>
        <dbReference type="EMBL" id="MBW0518905.1"/>
    </source>
</evidence>
<evidence type="ECO:0000256" key="1">
    <source>
        <dbReference type="SAM" id="MobiDB-lite"/>
    </source>
</evidence>
<comment type="caution">
    <text evidence="2">The sequence shown here is derived from an EMBL/GenBank/DDBJ whole genome shotgun (WGS) entry which is preliminary data.</text>
</comment>
<feature type="compositionally biased region" description="Polar residues" evidence="1">
    <location>
        <begin position="55"/>
        <end position="69"/>
    </location>
</feature>
<dbReference type="Proteomes" id="UP000765509">
    <property type="component" value="Unassembled WGS sequence"/>
</dbReference>
<sequence length="213" mass="23127">MLANKHTRNACLLSNPSDHVARGVPDQEALARSPLWSTMTKAFPSGNGRRDTKQADSNNSKQLAQSPQDGNGKRTFKLVPIVTHGIQMPKAKPTKSPIPSLPRKKSLRQPTPGPSSTQWLEDLFGKPPIAGSSPSSEPHEDVPTCELEPEVALTQSMEEPFGKSQLHFFYSPFLQPSPAHPTLPHSAIIIDNTPIGSPSQCLQEPCHLLPSVP</sequence>
<evidence type="ECO:0000313" key="3">
    <source>
        <dbReference type="Proteomes" id="UP000765509"/>
    </source>
</evidence>
<proteinExistence type="predicted"/>
<dbReference type="AlphaFoldDB" id="A0A9Q3HY09"/>
<dbReference type="EMBL" id="AVOT02026964">
    <property type="protein sequence ID" value="MBW0518905.1"/>
    <property type="molecule type" value="Genomic_DNA"/>
</dbReference>
<name>A0A9Q3HY09_9BASI</name>
<feature type="region of interest" description="Disordered" evidence="1">
    <location>
        <begin position="1"/>
        <end position="145"/>
    </location>
</feature>
<accession>A0A9Q3HY09</accession>
<keyword evidence="3" id="KW-1185">Reference proteome</keyword>
<protein>
    <submittedName>
        <fullName evidence="2">Uncharacterized protein</fullName>
    </submittedName>
</protein>